<organism evidence="3">
    <name type="scientific">Salinispirillum sp. LH 10-3-1</name>
    <dbReference type="NCBI Taxonomy" id="2952525"/>
    <lineage>
        <taxon>Bacteria</taxon>
        <taxon>Pseudomonadati</taxon>
        <taxon>Pseudomonadota</taxon>
        <taxon>Gammaproteobacteria</taxon>
        <taxon>Oceanospirillales</taxon>
        <taxon>Saccharospirillaceae</taxon>
        <taxon>Salinispirillum</taxon>
    </lineage>
</organism>
<dbReference type="PROSITE" id="PS01066">
    <property type="entry name" value="UPP_SYNTHASE"/>
    <property type="match status" value="1"/>
</dbReference>
<name>A0AB38YIW1_9GAMM</name>
<comment type="catalytic activity">
    <reaction evidence="2">
        <text>8 isopentenyl diphosphate + (2E,6E)-farnesyl diphosphate = di-trans,octa-cis-undecaprenyl diphosphate + 8 diphosphate</text>
        <dbReference type="Rhea" id="RHEA:27551"/>
        <dbReference type="ChEBI" id="CHEBI:33019"/>
        <dbReference type="ChEBI" id="CHEBI:58405"/>
        <dbReference type="ChEBI" id="CHEBI:128769"/>
        <dbReference type="ChEBI" id="CHEBI:175763"/>
        <dbReference type="EC" id="2.5.1.31"/>
    </reaction>
</comment>
<feature type="active site" description="Proton acceptor" evidence="2">
    <location>
        <position position="67"/>
    </location>
</feature>
<protein>
    <recommendedName>
        <fullName evidence="2">Ditrans,polycis-undecaprenyl-diphosphate synthase ((2E,6E)-farnesyl-diphosphate specific)</fullName>
        <ecNumber evidence="2">2.5.1.31</ecNumber>
    </recommendedName>
    <alternativeName>
        <fullName evidence="2">Ditrans,polycis-undecaprenylcistransferase</fullName>
    </alternativeName>
    <alternativeName>
        <fullName evidence="2">Undecaprenyl diphosphate synthase</fullName>
        <shortName evidence="2">UDS</shortName>
    </alternativeName>
    <alternativeName>
        <fullName evidence="2">Undecaprenyl pyrophosphate synthase</fullName>
        <shortName evidence="2">UPP synthase</shortName>
    </alternativeName>
</protein>
<gene>
    <name evidence="2 3" type="primary">uppS</name>
    <name evidence="3" type="ORF">NFC81_05315</name>
</gene>
<feature type="binding site" evidence="2">
    <location>
        <position position="36"/>
    </location>
    <ligand>
        <name>substrate</name>
    </ligand>
</feature>
<reference evidence="3" key="1">
    <citation type="submission" date="2022-07" db="EMBL/GenBank/DDBJ databases">
        <title>Complete genome sequence of Salinispirillum sp. LH10-3-1 capable of multiple carbohydrate inversion isolated from a soda lake.</title>
        <authorList>
            <person name="Liu J."/>
            <person name="Zhai Y."/>
            <person name="Zhang H."/>
            <person name="Yang H."/>
            <person name="Qu J."/>
            <person name="Li J."/>
        </authorList>
    </citation>
    <scope>NUCLEOTIDE SEQUENCE</scope>
    <source>
        <strain evidence="3">LH 10-3-1</strain>
    </source>
</reference>
<feature type="binding site" evidence="2">
    <location>
        <position position="70"/>
    </location>
    <ligand>
        <name>substrate</name>
    </ligand>
</feature>
<keyword evidence="2" id="KW-0133">Cell shape</keyword>
<dbReference type="InterPro" id="IPR036424">
    <property type="entry name" value="UPP_synth-like_sf"/>
</dbReference>
<feature type="binding site" evidence="2">
    <location>
        <begin position="64"/>
        <end position="66"/>
    </location>
    <ligand>
        <name>substrate</name>
    </ligand>
</feature>
<dbReference type="GO" id="GO:0071555">
    <property type="term" value="P:cell wall organization"/>
    <property type="evidence" value="ECO:0007669"/>
    <property type="project" value="UniProtKB-KW"/>
</dbReference>
<comment type="cofactor">
    <cofactor evidence="2">
        <name>Mg(2+)</name>
        <dbReference type="ChEBI" id="CHEBI:18420"/>
    </cofactor>
    <text evidence="2">Binds 2 magnesium ions per subunit.</text>
</comment>
<feature type="binding site" evidence="2">
    <location>
        <begin position="193"/>
        <end position="195"/>
    </location>
    <ligand>
        <name>substrate</name>
    </ligand>
</feature>
<comment type="caution">
    <text evidence="2">Lacks conserved residue(s) required for the propagation of feature annotation.</text>
</comment>
<dbReference type="FunFam" id="3.40.1180.10:FF:000001">
    <property type="entry name" value="(2E,6E)-farnesyl-diphosphate-specific ditrans,polycis-undecaprenyl-diphosphate synthase"/>
    <property type="match status" value="1"/>
</dbReference>
<dbReference type="InterPro" id="IPR001441">
    <property type="entry name" value="UPP_synth-like"/>
</dbReference>
<feature type="binding site" evidence="2">
    <location>
        <begin position="20"/>
        <end position="23"/>
    </location>
    <ligand>
        <name>substrate</name>
    </ligand>
</feature>
<comment type="function">
    <text evidence="2">Catalyzes the sequential condensation of isopentenyl diphosphate (IPP) with (2E,6E)-farnesyl diphosphate (E,E-FPP) to yield (2Z,6Z,10Z,14Z,18Z,22Z,26Z,30Z,34E,38E)-undecaprenyl diphosphate (di-trans,octa-cis-UPP). UPP is the precursor of glycosyl carrier lipid in the biosynthesis of bacterial cell wall polysaccharide components such as peptidoglycan and lipopolysaccharide.</text>
</comment>
<dbReference type="Gene3D" id="3.40.1180.10">
    <property type="entry name" value="Decaprenyl diphosphate synthase-like"/>
    <property type="match status" value="1"/>
</dbReference>
<dbReference type="GO" id="GO:0000287">
    <property type="term" value="F:magnesium ion binding"/>
    <property type="evidence" value="ECO:0007669"/>
    <property type="project" value="UniProtKB-UniRule"/>
</dbReference>
<dbReference type="CDD" id="cd00475">
    <property type="entry name" value="Cis_IPPS"/>
    <property type="match status" value="1"/>
</dbReference>
<keyword evidence="1 2" id="KW-0808">Transferase</keyword>
<keyword evidence="2" id="KW-0479">Metal-binding</keyword>
<dbReference type="EC" id="2.5.1.31" evidence="2"/>
<feature type="binding site" evidence="2">
    <location>
        <position position="68"/>
    </location>
    <ligand>
        <name>substrate</name>
    </ligand>
</feature>
<dbReference type="InterPro" id="IPR018520">
    <property type="entry name" value="UPP_synth-like_CS"/>
</dbReference>
<feature type="binding site" evidence="2">
    <location>
        <position position="24"/>
    </location>
    <ligand>
        <name>substrate</name>
    </ligand>
</feature>
<keyword evidence="2" id="KW-0460">Magnesium</keyword>
<keyword evidence="2" id="KW-0961">Cell wall biogenesis/degradation</keyword>
<feature type="binding site" evidence="2">
    <location>
        <position position="206"/>
    </location>
    <ligand>
        <name>Mg(2+)</name>
        <dbReference type="ChEBI" id="CHEBI:18420"/>
    </ligand>
</feature>
<comment type="similarity">
    <text evidence="2">Belongs to the UPP synthase family.</text>
</comment>
<evidence type="ECO:0000313" key="3">
    <source>
        <dbReference type="EMBL" id="WLD59207.1"/>
    </source>
</evidence>
<dbReference type="EMBL" id="CP101717">
    <property type="protein sequence ID" value="WLD59207.1"/>
    <property type="molecule type" value="Genomic_DNA"/>
</dbReference>
<dbReference type="Pfam" id="PF01255">
    <property type="entry name" value="Prenyltransf"/>
    <property type="match status" value="1"/>
</dbReference>
<evidence type="ECO:0000256" key="2">
    <source>
        <dbReference type="HAMAP-Rule" id="MF_01139"/>
    </source>
</evidence>
<dbReference type="NCBIfam" id="TIGR00055">
    <property type="entry name" value="uppS"/>
    <property type="match status" value="1"/>
</dbReference>
<dbReference type="GO" id="GO:0008834">
    <property type="term" value="F:ditrans,polycis-undecaprenyl-diphosphate synthase [(2E,6E)-farnesyl-diphosphate specific] activity"/>
    <property type="evidence" value="ECO:0007669"/>
    <property type="project" value="UniProtKB-UniRule"/>
</dbReference>
<feature type="binding site" evidence="2">
    <location>
        <position position="187"/>
    </location>
    <ligand>
        <name>substrate</name>
    </ligand>
</feature>
<sequence length="244" mass="26953">MPDFSALTVVPRHIAIIMDGNNRWAKGRMLRGVSGHKAGVKSLRSTVEHCAKAGVEVLTLYAFSSENWQRPEDEVSALMELFSWALTKEVYKLVEHNLRLRVIGDKSGFSSAIQQSIVHAESLTADCTGMLIVVAANYGGHWDITQAAKTLAEQVKAGYLQPGDITPELLGQHVTLGDLPAPDLCIRTAGEQRLSNFLLWQLAYSELHFSPCLWPDFDAEALYVALQDYASRERRFGGRVPGAQ</sequence>
<dbReference type="GO" id="GO:0009252">
    <property type="term" value="P:peptidoglycan biosynthetic process"/>
    <property type="evidence" value="ECO:0007669"/>
    <property type="project" value="UniProtKB-UniRule"/>
</dbReference>
<dbReference type="SUPFAM" id="SSF64005">
    <property type="entry name" value="Undecaprenyl diphosphate synthase"/>
    <property type="match status" value="1"/>
</dbReference>
<feature type="binding site" evidence="2">
    <location>
        <position position="19"/>
    </location>
    <ligand>
        <name>Mg(2+)</name>
        <dbReference type="ChEBI" id="CHEBI:18420"/>
    </ligand>
</feature>
<dbReference type="GO" id="GO:0005829">
    <property type="term" value="C:cytosol"/>
    <property type="evidence" value="ECO:0007669"/>
    <property type="project" value="TreeGrafter"/>
</dbReference>
<dbReference type="PANTHER" id="PTHR10291">
    <property type="entry name" value="DEHYDRODOLICHYL DIPHOSPHATE SYNTHASE FAMILY MEMBER"/>
    <property type="match status" value="1"/>
</dbReference>
<proteinExistence type="inferred from homology"/>
<evidence type="ECO:0000256" key="1">
    <source>
        <dbReference type="ARBA" id="ARBA00022679"/>
    </source>
</evidence>
<keyword evidence="2" id="KW-0573">Peptidoglycan synthesis</keyword>
<dbReference type="GO" id="GO:0016094">
    <property type="term" value="P:polyprenol biosynthetic process"/>
    <property type="evidence" value="ECO:0007669"/>
    <property type="project" value="TreeGrafter"/>
</dbReference>
<dbReference type="HAMAP" id="MF_01139">
    <property type="entry name" value="ISPT"/>
    <property type="match status" value="1"/>
</dbReference>
<dbReference type="PANTHER" id="PTHR10291:SF0">
    <property type="entry name" value="DEHYDRODOLICHYL DIPHOSPHATE SYNTHASE 2"/>
    <property type="match status" value="1"/>
</dbReference>
<feature type="active site" evidence="2">
    <location>
        <position position="19"/>
    </location>
</feature>
<dbReference type="GO" id="GO:0008360">
    <property type="term" value="P:regulation of cell shape"/>
    <property type="evidence" value="ECO:0007669"/>
    <property type="project" value="UniProtKB-KW"/>
</dbReference>
<comment type="subunit">
    <text evidence="2">Homodimer.</text>
</comment>
<dbReference type="AlphaFoldDB" id="A0AB38YIW1"/>
<dbReference type="RefSeq" id="WP_304996497.1">
    <property type="nucleotide sequence ID" value="NZ_CP101717.1"/>
</dbReference>
<accession>A0AB38YIW1</accession>